<evidence type="ECO:0000256" key="1">
    <source>
        <dbReference type="ARBA" id="ARBA00006479"/>
    </source>
</evidence>
<keyword evidence="2" id="KW-0418">Kinase</keyword>
<accession>A0A1M4TRA5</accession>
<dbReference type="InterPro" id="IPR049874">
    <property type="entry name" value="ROK_cs"/>
</dbReference>
<comment type="similarity">
    <text evidence="1">Belongs to the ROK (NagC/XylR) family.</text>
</comment>
<dbReference type="RefSeq" id="WP_072788770.1">
    <property type="nucleotide sequence ID" value="NZ_FQUL01000006.1"/>
</dbReference>
<keyword evidence="2" id="KW-0808">Transferase</keyword>
<name>A0A1M4TRA5_9ACTN</name>
<gene>
    <name evidence="2" type="ORF">SAMN02745225_00709</name>
</gene>
<organism evidence="2 3">
    <name type="scientific">Ferrithrix thermotolerans DSM 19514</name>
    <dbReference type="NCBI Taxonomy" id="1121881"/>
    <lineage>
        <taxon>Bacteria</taxon>
        <taxon>Bacillati</taxon>
        <taxon>Actinomycetota</taxon>
        <taxon>Acidimicrobiia</taxon>
        <taxon>Acidimicrobiales</taxon>
        <taxon>Acidimicrobiaceae</taxon>
        <taxon>Ferrithrix</taxon>
    </lineage>
</organism>
<sequence length="288" mass="30101">MNILSIDIGGTKFQVAVVTKDGEIVRSQKVPTPKSYDGEELFAVLCSAIAEVSSKESYDVVGVGCGGPMSPMGEFVSPLNIPGWRNFPLRSRLESIAGLPVFIDNDAKAITLAEAFFGGGKGKRNFMAMVVSTGVGAGLYCDGRLIDGESGNAGHLGHVIVEPSGHLCACGSLGCLEAEISGLSTQKILGITADLAPKSWIIRSGDLLARAVASAAALLDFECVFVGGSVALGYGDLFFEEANRALKRYAKLEFSEKVEILPTTLGPDFASLSGAAVALYRKGINSLT</sequence>
<dbReference type="PANTHER" id="PTHR18964:SF169">
    <property type="entry name" value="N-ACETYLMANNOSAMINE KINASE"/>
    <property type="match status" value="1"/>
</dbReference>
<reference evidence="3" key="1">
    <citation type="submission" date="2016-11" db="EMBL/GenBank/DDBJ databases">
        <authorList>
            <person name="Varghese N."/>
            <person name="Submissions S."/>
        </authorList>
    </citation>
    <scope>NUCLEOTIDE SEQUENCE [LARGE SCALE GENOMIC DNA]</scope>
    <source>
        <strain evidence="3">DSM 19514</strain>
    </source>
</reference>
<dbReference type="InterPro" id="IPR043129">
    <property type="entry name" value="ATPase_NBD"/>
</dbReference>
<dbReference type="PANTHER" id="PTHR18964">
    <property type="entry name" value="ROK (REPRESSOR, ORF, KINASE) FAMILY"/>
    <property type="match status" value="1"/>
</dbReference>
<dbReference type="Proteomes" id="UP000184295">
    <property type="component" value="Unassembled WGS sequence"/>
</dbReference>
<dbReference type="AlphaFoldDB" id="A0A1M4TRA5"/>
<dbReference type="STRING" id="1121881.SAMN02745225_00709"/>
<evidence type="ECO:0000313" key="2">
    <source>
        <dbReference type="EMBL" id="SHE47020.1"/>
    </source>
</evidence>
<dbReference type="InterPro" id="IPR000600">
    <property type="entry name" value="ROK"/>
</dbReference>
<dbReference type="GO" id="GO:0016301">
    <property type="term" value="F:kinase activity"/>
    <property type="evidence" value="ECO:0007669"/>
    <property type="project" value="UniProtKB-KW"/>
</dbReference>
<evidence type="ECO:0000313" key="3">
    <source>
        <dbReference type="Proteomes" id="UP000184295"/>
    </source>
</evidence>
<dbReference type="Gene3D" id="3.30.420.40">
    <property type="match status" value="2"/>
</dbReference>
<dbReference type="EMBL" id="FQUL01000006">
    <property type="protein sequence ID" value="SHE47020.1"/>
    <property type="molecule type" value="Genomic_DNA"/>
</dbReference>
<dbReference type="SUPFAM" id="SSF53067">
    <property type="entry name" value="Actin-like ATPase domain"/>
    <property type="match status" value="1"/>
</dbReference>
<keyword evidence="3" id="KW-1185">Reference proteome</keyword>
<proteinExistence type="inferred from homology"/>
<dbReference type="Pfam" id="PF00480">
    <property type="entry name" value="ROK"/>
    <property type="match status" value="1"/>
</dbReference>
<dbReference type="CDD" id="cd23763">
    <property type="entry name" value="ASKHA_ATPase_ROK"/>
    <property type="match status" value="1"/>
</dbReference>
<dbReference type="PROSITE" id="PS01125">
    <property type="entry name" value="ROK"/>
    <property type="match status" value="1"/>
</dbReference>
<protein>
    <submittedName>
        <fullName evidence="2">Glucokinase</fullName>
    </submittedName>
</protein>